<feature type="chain" id="PRO_5040978260" description="CarboxypepD_reg-like domain-containing protein" evidence="2">
    <location>
        <begin position="22"/>
        <end position="498"/>
    </location>
</feature>
<dbReference type="Proteomes" id="UP001143545">
    <property type="component" value="Unassembled WGS sequence"/>
</dbReference>
<evidence type="ECO:0000256" key="1">
    <source>
        <dbReference type="SAM" id="Coils"/>
    </source>
</evidence>
<reference evidence="3" key="1">
    <citation type="submission" date="2022-07" db="EMBL/GenBank/DDBJ databases">
        <title>Taxonomy of Novel Oxalotrophic and Methylotrophic Bacteria.</title>
        <authorList>
            <person name="Sahin N."/>
            <person name="Tani A."/>
        </authorList>
    </citation>
    <scope>NUCLEOTIDE SEQUENCE</scope>
    <source>
        <strain evidence="3">AM327</strain>
    </source>
</reference>
<dbReference type="SUPFAM" id="SSF49464">
    <property type="entry name" value="Carboxypeptidase regulatory domain-like"/>
    <property type="match status" value="1"/>
</dbReference>
<sequence length="498" mass="58255">MKHKKRLTTLFLIFISLISLNAQQISGHIQDIHEAPIPYATIQIGDRNGVLSNGEGDFSILIPTHLKDSIMKISFMGYETFEVAVSEIENNHTYTLIEQVTELGEVLVSNKQLTPLEIVNKMIEMAPSNYVTENINQTFFIRNTNKSKLEDLELELNKLTDLDRKERKKLNEEIEDFTKSYKNSNFEFFDEYYGKFFTYKDSSKIQIKKAVLLKNNDKDINSEKLTTKVVDLLTKYLDTTATYKVKSGMFKMEDSITTKEFLVTENEKDSTSSTNFLRNQLSYKYKSLNMFYENEDVDFFDKQNRYEYTLEGYTTINNEMAYIIRFVPRKGSALYYGKMYINVMDYALVRLDCQMLESENLHNLNLKFLVGVHVKQDRIGISWVFEKNSKGKYNLKFAKKEEGVYAYISRPIKFKKNKTNRSDDKSVFKINFTFETNSFSITEFYALENAIIDEAEFSKIENQDSYKCIELKKYDPNVWEGYNIIAPIESIKNYGLND</sequence>
<feature type="coiled-coil region" evidence="1">
    <location>
        <begin position="142"/>
        <end position="169"/>
    </location>
</feature>
<dbReference type="EMBL" id="BRVP01000005">
    <property type="protein sequence ID" value="GLB51864.1"/>
    <property type="molecule type" value="Genomic_DNA"/>
</dbReference>
<name>A0A9W6B3L1_9FLAO</name>
<evidence type="ECO:0008006" key="5">
    <source>
        <dbReference type="Google" id="ProtNLM"/>
    </source>
</evidence>
<protein>
    <recommendedName>
        <fullName evidence="5">CarboxypepD_reg-like domain-containing protein</fullName>
    </recommendedName>
</protein>
<evidence type="ECO:0000313" key="4">
    <source>
        <dbReference type="Proteomes" id="UP001143545"/>
    </source>
</evidence>
<evidence type="ECO:0000256" key="2">
    <source>
        <dbReference type="SAM" id="SignalP"/>
    </source>
</evidence>
<dbReference type="AlphaFoldDB" id="A0A9W6B3L1"/>
<gene>
    <name evidence="3" type="ORF">NBRC110019_09030</name>
</gene>
<keyword evidence="1" id="KW-0175">Coiled coil</keyword>
<dbReference type="InterPro" id="IPR008969">
    <property type="entry name" value="CarboxyPept-like_regulatory"/>
</dbReference>
<comment type="caution">
    <text evidence="3">The sequence shown here is derived from an EMBL/GenBank/DDBJ whole genome shotgun (WGS) entry which is preliminary data.</text>
</comment>
<dbReference type="RefSeq" id="WP_281752843.1">
    <property type="nucleotide sequence ID" value="NZ_BRVP01000005.1"/>
</dbReference>
<keyword evidence="4" id="KW-1185">Reference proteome</keyword>
<feature type="signal peptide" evidence="2">
    <location>
        <begin position="1"/>
        <end position="21"/>
    </location>
</feature>
<dbReference type="Pfam" id="PF13715">
    <property type="entry name" value="CarbopepD_reg_2"/>
    <property type="match status" value="1"/>
</dbReference>
<keyword evidence="2" id="KW-0732">Signal</keyword>
<accession>A0A9W6B3L1</accession>
<proteinExistence type="predicted"/>
<organism evidence="3 4">
    <name type="scientific">Neptunitalea chrysea</name>
    <dbReference type="NCBI Taxonomy" id="1647581"/>
    <lineage>
        <taxon>Bacteria</taxon>
        <taxon>Pseudomonadati</taxon>
        <taxon>Bacteroidota</taxon>
        <taxon>Flavobacteriia</taxon>
        <taxon>Flavobacteriales</taxon>
        <taxon>Flavobacteriaceae</taxon>
        <taxon>Neptunitalea</taxon>
    </lineage>
</organism>
<evidence type="ECO:0000313" key="3">
    <source>
        <dbReference type="EMBL" id="GLB51864.1"/>
    </source>
</evidence>